<feature type="transmembrane region" description="Helical" evidence="1">
    <location>
        <begin position="34"/>
        <end position="58"/>
    </location>
</feature>
<evidence type="ECO:0000256" key="1">
    <source>
        <dbReference type="SAM" id="Phobius"/>
    </source>
</evidence>
<keyword evidence="1" id="KW-0472">Membrane</keyword>
<dbReference type="Pfam" id="PF15159">
    <property type="entry name" value="PIG-Y"/>
    <property type="match status" value="1"/>
</dbReference>
<name>A0AAE0G7S2_9CHLO</name>
<proteinExistence type="predicted"/>
<dbReference type="Proteomes" id="UP001190700">
    <property type="component" value="Unassembled WGS sequence"/>
</dbReference>
<dbReference type="EMBL" id="LGRX02008745">
    <property type="protein sequence ID" value="KAK3272880.1"/>
    <property type="molecule type" value="Genomic_DNA"/>
</dbReference>
<keyword evidence="1" id="KW-1133">Transmembrane helix</keyword>
<evidence type="ECO:0000313" key="3">
    <source>
        <dbReference type="Proteomes" id="UP001190700"/>
    </source>
</evidence>
<sequence>MTDGGCTTRPRDHLFPLKHISAKEPAEDFDPGLLLHWGLLLIAFAVVGSAAGTYALIVSSPPCPKISKWIGLTGNRVLDDVRNDWYYCLLLPMSIPVCIFFVYLNWVSLKFFKHA</sequence>
<protein>
    <submittedName>
        <fullName evidence="2">Uncharacterized protein</fullName>
    </submittedName>
</protein>
<feature type="transmembrane region" description="Helical" evidence="1">
    <location>
        <begin position="85"/>
        <end position="106"/>
    </location>
</feature>
<keyword evidence="3" id="KW-1185">Reference proteome</keyword>
<dbReference type="InterPro" id="IPR029164">
    <property type="entry name" value="PIG-Y"/>
</dbReference>
<dbReference type="PANTHER" id="PTHR36485:SF1">
    <property type="entry name" value="TRANSMEMBRANE PROTEIN"/>
    <property type="match status" value="1"/>
</dbReference>
<gene>
    <name evidence="2" type="ORF">CYMTET_18846</name>
</gene>
<organism evidence="2 3">
    <name type="scientific">Cymbomonas tetramitiformis</name>
    <dbReference type="NCBI Taxonomy" id="36881"/>
    <lineage>
        <taxon>Eukaryota</taxon>
        <taxon>Viridiplantae</taxon>
        <taxon>Chlorophyta</taxon>
        <taxon>Pyramimonadophyceae</taxon>
        <taxon>Pyramimonadales</taxon>
        <taxon>Pyramimonadaceae</taxon>
        <taxon>Cymbomonas</taxon>
    </lineage>
</organism>
<dbReference type="PANTHER" id="PTHR36485">
    <property type="entry name" value="OS01G0939000 PROTEIN"/>
    <property type="match status" value="1"/>
</dbReference>
<keyword evidence="1" id="KW-0812">Transmembrane</keyword>
<evidence type="ECO:0000313" key="2">
    <source>
        <dbReference type="EMBL" id="KAK3272880.1"/>
    </source>
</evidence>
<comment type="caution">
    <text evidence="2">The sequence shown here is derived from an EMBL/GenBank/DDBJ whole genome shotgun (WGS) entry which is preliminary data.</text>
</comment>
<accession>A0AAE0G7S2</accession>
<reference evidence="2 3" key="1">
    <citation type="journal article" date="2015" name="Genome Biol. Evol.">
        <title>Comparative Genomics of a Bacterivorous Green Alga Reveals Evolutionary Causalities and Consequences of Phago-Mixotrophic Mode of Nutrition.</title>
        <authorList>
            <person name="Burns J.A."/>
            <person name="Paasch A."/>
            <person name="Narechania A."/>
            <person name="Kim E."/>
        </authorList>
    </citation>
    <scope>NUCLEOTIDE SEQUENCE [LARGE SCALE GENOMIC DNA]</scope>
    <source>
        <strain evidence="2 3">PLY_AMNH</strain>
    </source>
</reference>
<dbReference type="AlphaFoldDB" id="A0AAE0G7S2"/>